<dbReference type="PANTHER" id="PTHR30572">
    <property type="entry name" value="MEMBRANE COMPONENT OF TRANSPORTER-RELATED"/>
    <property type="match status" value="1"/>
</dbReference>
<dbReference type="OrthoDB" id="8740261at2"/>
<dbReference type="KEGG" id="afla:FHG64_17630"/>
<dbReference type="PANTHER" id="PTHR30572:SF18">
    <property type="entry name" value="ABC-TYPE MACROLIDE FAMILY EXPORT SYSTEM PERMEASE COMPONENT 2"/>
    <property type="match status" value="1"/>
</dbReference>
<feature type="transmembrane region" description="Helical" evidence="6">
    <location>
        <begin position="294"/>
        <end position="314"/>
    </location>
</feature>
<sequence>MIKNYFKIAWRNLWKNRTFTFLNVLGLTVAFSIAILLSMYAVFELSYDRFHENLGKIYQVYSTEQLPDGPQASTSKSVPFAGTLKEEVPGVEKITRYNGKGVLVLYGDKELQMSAAYVDPDFFSIFSFPVVKGEKENPIGEKSAVAISEYAANRIFGSAEVIGETITVITEGRESRFTVSAIIEDMPEQSSLRFDLALDFTNQADFSYADNIDRWDKENHEVYMQLAGGISPRQFERSTDAFTVAHYSAAMAEAKRDGARPNQYGTYKQIRLLPFSDVYLAGFKDGIAEAKRTLPLLVLGIAFLIIFIAGVNFINMSIARSAQRLREIGMRKTLGAGKAQLFFQFWGESLLVFLFSVALGILAATALLEPFKTLFSTRAGFASVLSVEILLVSIGCLLLITLIAGGYPALILSKLGTLKALKGKLEVSGRNRVRDSLMVLQFGIAILLISGTLVLQNQLEYLRTKDLGFNKDHVVTFALTGKQDKIQTMQLIREELEDKPGILKVSAANTNLGLGRDGNRSTNIMGFEHKGRNVYTNIQFVDYDYIETLGLELVNGRSFDKARGADSLAVVINEAMARNLQEEEILNSRIQIDESLIFDIIGVVKDYNFQDLDRSIEPMTLFLNPERATRYAYVKVAPQNAAGSFEQIKAAWHKIEPNAPFTGSFLEENIDRTLKREHTMTTMITSGAVIAIVLSCIGLFAISLLIVAQRRKEIGIRKVVGASVPGITLMLTKDFLKLVGISFLIAAPIGWWFMSNWLQEYPYKIELNIWIFLTAGLIATGVAVFTISFKTITAAMQNPVKSLRTE</sequence>
<dbReference type="InterPro" id="IPR003838">
    <property type="entry name" value="ABC3_permease_C"/>
</dbReference>
<evidence type="ECO:0000259" key="7">
    <source>
        <dbReference type="Pfam" id="PF02687"/>
    </source>
</evidence>
<dbReference type="InterPro" id="IPR050250">
    <property type="entry name" value="Macrolide_Exporter_MacB"/>
</dbReference>
<evidence type="ECO:0000259" key="8">
    <source>
        <dbReference type="Pfam" id="PF12704"/>
    </source>
</evidence>
<evidence type="ECO:0000256" key="5">
    <source>
        <dbReference type="ARBA" id="ARBA00023136"/>
    </source>
</evidence>
<dbReference type="Proteomes" id="UP000309016">
    <property type="component" value="Chromosome"/>
</dbReference>
<comment type="subcellular location">
    <subcellularLocation>
        <location evidence="1">Cell membrane</location>
        <topology evidence="1">Multi-pass membrane protein</topology>
    </subcellularLocation>
</comment>
<dbReference type="InterPro" id="IPR025857">
    <property type="entry name" value="MacB_PCD"/>
</dbReference>
<dbReference type="RefSeq" id="WP_139067621.1">
    <property type="nucleotide sequence ID" value="NZ_CP040812.1"/>
</dbReference>
<dbReference type="EMBL" id="CP040812">
    <property type="protein sequence ID" value="QCY71071.1"/>
    <property type="molecule type" value="Genomic_DNA"/>
</dbReference>
<keyword evidence="4 6" id="KW-1133">Transmembrane helix</keyword>
<name>A0A5B7X8X1_9FLAO</name>
<gene>
    <name evidence="9" type="ORF">FHG64_17630</name>
</gene>
<evidence type="ECO:0000256" key="3">
    <source>
        <dbReference type="ARBA" id="ARBA00022692"/>
    </source>
</evidence>
<feature type="transmembrane region" description="Helical" evidence="6">
    <location>
        <begin position="683"/>
        <end position="708"/>
    </location>
</feature>
<evidence type="ECO:0000256" key="1">
    <source>
        <dbReference type="ARBA" id="ARBA00004651"/>
    </source>
</evidence>
<feature type="transmembrane region" description="Helical" evidence="6">
    <location>
        <begin position="389"/>
        <end position="412"/>
    </location>
</feature>
<feature type="transmembrane region" description="Helical" evidence="6">
    <location>
        <begin position="433"/>
        <end position="455"/>
    </location>
</feature>
<keyword evidence="2" id="KW-1003">Cell membrane</keyword>
<feature type="domain" description="ABC3 transporter permease C-terminal" evidence="7">
    <location>
        <begin position="301"/>
        <end position="415"/>
    </location>
</feature>
<reference evidence="9 10" key="1">
    <citation type="submission" date="2019-06" db="EMBL/GenBank/DDBJ databases">
        <title>Complete genome sequence of Antarcticibacterium flavum KCTC 52984T from an Antarctic marine sediment.</title>
        <authorList>
            <person name="Lee Y.M."/>
            <person name="Shin S.C."/>
        </authorList>
    </citation>
    <scope>NUCLEOTIDE SEQUENCE [LARGE SCALE GENOMIC DNA]</scope>
    <source>
        <strain evidence="9 10">KCTC 52984</strain>
    </source>
</reference>
<organism evidence="9 10">
    <name type="scientific">Antarcticibacterium flavum</name>
    <dbReference type="NCBI Taxonomy" id="2058175"/>
    <lineage>
        <taxon>Bacteria</taxon>
        <taxon>Pseudomonadati</taxon>
        <taxon>Bacteroidota</taxon>
        <taxon>Flavobacteriia</taxon>
        <taxon>Flavobacteriales</taxon>
        <taxon>Flavobacteriaceae</taxon>
        <taxon>Antarcticibacterium</taxon>
    </lineage>
</organism>
<feature type="transmembrane region" description="Helical" evidence="6">
    <location>
        <begin position="769"/>
        <end position="789"/>
    </location>
</feature>
<evidence type="ECO:0000313" key="10">
    <source>
        <dbReference type="Proteomes" id="UP000309016"/>
    </source>
</evidence>
<dbReference type="Pfam" id="PF12704">
    <property type="entry name" value="MacB_PCD"/>
    <property type="match status" value="2"/>
</dbReference>
<evidence type="ECO:0000313" key="9">
    <source>
        <dbReference type="EMBL" id="QCY71071.1"/>
    </source>
</evidence>
<accession>A0A5B7X8X1</accession>
<feature type="domain" description="ABC3 transporter permease C-terminal" evidence="7">
    <location>
        <begin position="688"/>
        <end position="792"/>
    </location>
</feature>
<feature type="domain" description="MacB-like periplasmic core" evidence="8">
    <location>
        <begin position="20"/>
        <end position="238"/>
    </location>
</feature>
<feature type="transmembrane region" description="Helical" evidence="6">
    <location>
        <begin position="350"/>
        <end position="369"/>
    </location>
</feature>
<feature type="transmembrane region" description="Helical" evidence="6">
    <location>
        <begin position="735"/>
        <end position="754"/>
    </location>
</feature>
<dbReference type="AlphaFoldDB" id="A0A5B7X8X1"/>
<evidence type="ECO:0000256" key="4">
    <source>
        <dbReference type="ARBA" id="ARBA00022989"/>
    </source>
</evidence>
<dbReference type="GO" id="GO:0022857">
    <property type="term" value="F:transmembrane transporter activity"/>
    <property type="evidence" value="ECO:0007669"/>
    <property type="project" value="TreeGrafter"/>
</dbReference>
<keyword evidence="10" id="KW-1185">Reference proteome</keyword>
<dbReference type="GO" id="GO:0005886">
    <property type="term" value="C:plasma membrane"/>
    <property type="evidence" value="ECO:0007669"/>
    <property type="project" value="UniProtKB-SubCell"/>
</dbReference>
<evidence type="ECO:0000256" key="2">
    <source>
        <dbReference type="ARBA" id="ARBA00022475"/>
    </source>
</evidence>
<keyword evidence="3 6" id="KW-0812">Transmembrane</keyword>
<evidence type="ECO:0000256" key="6">
    <source>
        <dbReference type="SAM" id="Phobius"/>
    </source>
</evidence>
<keyword evidence="5 6" id="KW-0472">Membrane</keyword>
<dbReference type="Pfam" id="PF02687">
    <property type="entry name" value="FtsX"/>
    <property type="match status" value="2"/>
</dbReference>
<feature type="domain" description="MacB-like periplasmic core" evidence="8">
    <location>
        <begin position="488"/>
        <end position="645"/>
    </location>
</feature>
<feature type="transmembrane region" description="Helical" evidence="6">
    <location>
        <begin position="21"/>
        <end position="43"/>
    </location>
</feature>
<proteinExistence type="predicted"/>
<protein>
    <submittedName>
        <fullName evidence="9">FtsX-like permease family protein</fullName>
    </submittedName>
</protein>